<name>A0ABW5WNR8_9FLAO</name>
<sequence>MSISKLTAKHFREVYFGGNWTTVNLKSTLEDVTWKEATKQVHDFNTIAILANHINYYVKAVQNVLQGQQLQAKDEFSFKHHTIQSQKDWKEMLNQIWIDGENFVRLIEKLPEEKLNQDFTHPKYGNFYRNLHGIIEHTHYHLGQIILIKKMIAQENKN</sequence>
<proteinExistence type="predicted"/>
<feature type="domain" description="DinB-like" evidence="1">
    <location>
        <begin position="24"/>
        <end position="145"/>
    </location>
</feature>
<organism evidence="2 3">
    <name type="scientific">Lacinutrix iliipiscaria</name>
    <dbReference type="NCBI Taxonomy" id="1230532"/>
    <lineage>
        <taxon>Bacteria</taxon>
        <taxon>Pseudomonadati</taxon>
        <taxon>Bacteroidota</taxon>
        <taxon>Flavobacteriia</taxon>
        <taxon>Flavobacteriales</taxon>
        <taxon>Flavobacteriaceae</taxon>
        <taxon>Lacinutrix</taxon>
    </lineage>
</organism>
<dbReference type="Gene3D" id="1.20.120.450">
    <property type="entry name" value="dinb family like domain"/>
    <property type="match status" value="1"/>
</dbReference>
<keyword evidence="3" id="KW-1185">Reference proteome</keyword>
<evidence type="ECO:0000313" key="3">
    <source>
        <dbReference type="Proteomes" id="UP001597533"/>
    </source>
</evidence>
<protein>
    <submittedName>
        <fullName evidence="2">DinB family protein</fullName>
    </submittedName>
</protein>
<gene>
    <name evidence="2" type="ORF">ACFS5M_09600</name>
</gene>
<evidence type="ECO:0000313" key="2">
    <source>
        <dbReference type="EMBL" id="MFD2823924.1"/>
    </source>
</evidence>
<dbReference type="InterPro" id="IPR024775">
    <property type="entry name" value="DinB-like"/>
</dbReference>
<dbReference type="InterPro" id="IPR034660">
    <property type="entry name" value="DinB/YfiT-like"/>
</dbReference>
<comment type="caution">
    <text evidence="2">The sequence shown here is derived from an EMBL/GenBank/DDBJ whole genome shotgun (WGS) entry which is preliminary data.</text>
</comment>
<dbReference type="Proteomes" id="UP001597533">
    <property type="component" value="Unassembled WGS sequence"/>
</dbReference>
<dbReference type="SUPFAM" id="SSF109854">
    <property type="entry name" value="DinB/YfiT-like putative metalloenzymes"/>
    <property type="match status" value="1"/>
</dbReference>
<reference evidence="3" key="1">
    <citation type="journal article" date="2019" name="Int. J. Syst. Evol. Microbiol.">
        <title>The Global Catalogue of Microorganisms (GCM) 10K type strain sequencing project: providing services to taxonomists for standard genome sequencing and annotation.</title>
        <authorList>
            <consortium name="The Broad Institute Genomics Platform"/>
            <consortium name="The Broad Institute Genome Sequencing Center for Infectious Disease"/>
            <person name="Wu L."/>
            <person name="Ma J."/>
        </authorList>
    </citation>
    <scope>NUCLEOTIDE SEQUENCE [LARGE SCALE GENOMIC DNA]</scope>
    <source>
        <strain evidence="3">KCTC 32141</strain>
    </source>
</reference>
<dbReference type="EMBL" id="JBHUOV010000002">
    <property type="protein sequence ID" value="MFD2823924.1"/>
    <property type="molecule type" value="Genomic_DNA"/>
</dbReference>
<dbReference type="Pfam" id="PF12867">
    <property type="entry name" value="DinB_2"/>
    <property type="match status" value="1"/>
</dbReference>
<dbReference type="RefSeq" id="WP_183488236.1">
    <property type="nucleotide sequence ID" value="NZ_JBHUOV010000002.1"/>
</dbReference>
<evidence type="ECO:0000259" key="1">
    <source>
        <dbReference type="Pfam" id="PF12867"/>
    </source>
</evidence>
<accession>A0ABW5WNR8</accession>